<dbReference type="SUPFAM" id="SSF48452">
    <property type="entry name" value="TPR-like"/>
    <property type="match status" value="2"/>
</dbReference>
<evidence type="ECO:0000256" key="4">
    <source>
        <dbReference type="ARBA" id="ARBA00023187"/>
    </source>
</evidence>
<dbReference type="Gene3D" id="1.25.40.10">
    <property type="entry name" value="Tetratricopeptide repeat domain"/>
    <property type="match status" value="2"/>
</dbReference>
<dbReference type="InterPro" id="IPR011990">
    <property type="entry name" value="TPR-like_helical_dom_sf"/>
</dbReference>
<reference evidence="7 8" key="1">
    <citation type="submission" date="2020-08" db="EMBL/GenBank/DDBJ databases">
        <authorList>
            <person name="Hejnol A."/>
        </authorList>
    </citation>
    <scope>NUCLEOTIDE SEQUENCE [LARGE SCALE GENOMIC DNA]</scope>
</reference>
<keyword evidence="2" id="KW-0507">mRNA processing</keyword>
<keyword evidence="5" id="KW-0539">Nucleus</keyword>
<dbReference type="GO" id="GO:0071004">
    <property type="term" value="C:U2-type prespliceosome"/>
    <property type="evidence" value="ECO:0007669"/>
    <property type="project" value="TreeGrafter"/>
</dbReference>
<dbReference type="Proteomes" id="UP000549394">
    <property type="component" value="Unassembled WGS sequence"/>
</dbReference>
<evidence type="ECO:0000256" key="1">
    <source>
        <dbReference type="ARBA" id="ARBA00004123"/>
    </source>
</evidence>
<comment type="subcellular location">
    <subcellularLocation>
        <location evidence="1">Nucleus</location>
    </subcellularLocation>
</comment>
<proteinExistence type="inferred from homology"/>
<dbReference type="GO" id="GO:0000243">
    <property type="term" value="C:commitment complex"/>
    <property type="evidence" value="ECO:0007669"/>
    <property type="project" value="TreeGrafter"/>
</dbReference>
<evidence type="ECO:0000256" key="2">
    <source>
        <dbReference type="ARBA" id="ARBA00022664"/>
    </source>
</evidence>
<evidence type="ECO:0000256" key="6">
    <source>
        <dbReference type="ARBA" id="ARBA00038019"/>
    </source>
</evidence>
<dbReference type="PANTHER" id="PTHR17204:SF5">
    <property type="entry name" value="PRE-MRNA-PROCESSING FACTOR 39"/>
    <property type="match status" value="1"/>
</dbReference>
<dbReference type="GO" id="GO:0030627">
    <property type="term" value="F:pre-mRNA 5'-splice site binding"/>
    <property type="evidence" value="ECO:0007669"/>
    <property type="project" value="TreeGrafter"/>
</dbReference>
<sequence length="588" mass="67911">MDSFLKHYPYCYGYWKKYADIVKKHHGFDEVEKIFERGVEAIPLSIDLWIHYLEWTIKQRFKDKNENNDEHIRKLFNRALEVCGMEFKSDRLWQMALDWESQKRNSHNVFALYEKLITIPTQSYSNHYTSITEIVQSTDPLEILEAEELRKLKLQIQKERKEAAEAAKAAQPNEDAVIAATLIPDTAADALGKSTDAITDPHDLPLSEEEEQKLLKEKILASREIIHKKTAEEVTKRWQFEEAVKRPYFHVKPLEKSQLKNWREYLDFEIKEGSKKRIALLFERCLIACALYEEFWIKYARYTYDSLKNINEARNIFRRGCIVHLPMKVNLVLEWAEFEEKVSGFDEALSILDEYEKRYPGIIAVKVHRLGILRRSGNLDSCENILEETLKSVSNATVKAFWAHKYARFCLKVLQNSSKAKEILTEVVKEQPSNAKLAMHLVDVLYTDNDIDGMLNVLEECTQRENLTAEERIAFSQCRLDFLDDLACDVKLVVAAKLAHENLHFEIKEKKQKRKAESIEGGGGGGAAAAAAAAAATYTGGDGAGAKRTKVDQDWYQQFQQPSGSGDYSSQQFYQQQWANYYSGNWQQ</sequence>
<dbReference type="Pfam" id="PF23241">
    <property type="entry name" value="HAT_PRP39_C"/>
    <property type="match status" value="1"/>
</dbReference>
<dbReference type="GO" id="GO:0000395">
    <property type="term" value="P:mRNA 5'-splice site recognition"/>
    <property type="evidence" value="ECO:0007669"/>
    <property type="project" value="TreeGrafter"/>
</dbReference>
<dbReference type="PANTHER" id="PTHR17204">
    <property type="entry name" value="PRE-MRNA PROCESSING PROTEIN PRP39-RELATED"/>
    <property type="match status" value="1"/>
</dbReference>
<dbReference type="SMART" id="SM00386">
    <property type="entry name" value="HAT"/>
    <property type="match status" value="4"/>
</dbReference>
<dbReference type="InterPro" id="IPR059164">
    <property type="entry name" value="HAT_PRP39_C"/>
</dbReference>
<comment type="caution">
    <text evidence="7">The sequence shown here is derived from an EMBL/GenBank/DDBJ whole genome shotgun (WGS) entry which is preliminary data.</text>
</comment>
<protein>
    <submittedName>
        <fullName evidence="7">DgyrCDS722</fullName>
    </submittedName>
</protein>
<keyword evidence="3" id="KW-0677">Repeat</keyword>
<keyword evidence="4" id="KW-0508">mRNA splicing</keyword>
<dbReference type="OrthoDB" id="10265668at2759"/>
<organism evidence="7 8">
    <name type="scientific">Dimorphilus gyrociliatus</name>
    <dbReference type="NCBI Taxonomy" id="2664684"/>
    <lineage>
        <taxon>Eukaryota</taxon>
        <taxon>Metazoa</taxon>
        <taxon>Spiralia</taxon>
        <taxon>Lophotrochozoa</taxon>
        <taxon>Annelida</taxon>
        <taxon>Polychaeta</taxon>
        <taxon>Polychaeta incertae sedis</taxon>
        <taxon>Dinophilidae</taxon>
        <taxon>Dimorphilus</taxon>
    </lineage>
</organism>
<dbReference type="Pfam" id="PF23240">
    <property type="entry name" value="HAT_PRP39_N"/>
    <property type="match status" value="1"/>
</dbReference>
<dbReference type="InterPro" id="IPR003107">
    <property type="entry name" value="HAT"/>
</dbReference>
<name>A0A7I8VA15_9ANNE</name>
<dbReference type="EMBL" id="CAJFCJ010000001">
    <property type="protein sequence ID" value="CAD5111413.1"/>
    <property type="molecule type" value="Genomic_DNA"/>
</dbReference>
<dbReference type="GO" id="GO:0005685">
    <property type="term" value="C:U1 snRNP"/>
    <property type="evidence" value="ECO:0007669"/>
    <property type="project" value="TreeGrafter"/>
</dbReference>
<comment type="similarity">
    <text evidence="6">Belongs to the PRP39 family.</text>
</comment>
<evidence type="ECO:0000256" key="3">
    <source>
        <dbReference type="ARBA" id="ARBA00022737"/>
    </source>
</evidence>
<evidence type="ECO:0000313" key="8">
    <source>
        <dbReference type="Proteomes" id="UP000549394"/>
    </source>
</evidence>
<evidence type="ECO:0000256" key="5">
    <source>
        <dbReference type="ARBA" id="ARBA00023242"/>
    </source>
</evidence>
<accession>A0A7I8VA15</accession>
<keyword evidence="8" id="KW-1185">Reference proteome</keyword>
<gene>
    <name evidence="7" type="ORF">DGYR_LOCUS712</name>
</gene>
<dbReference type="AlphaFoldDB" id="A0A7I8VA15"/>
<evidence type="ECO:0000313" key="7">
    <source>
        <dbReference type="EMBL" id="CAD5111413.1"/>
    </source>
</evidence>